<accession>A0A1Y3P9V2</accession>
<reference evidence="1 2" key="1">
    <citation type="journal article" date="2017" name="Syst. Appl. Microbiol.">
        <title>Pseudomonas caspiana sp. nov., a citrus pathogen in the Pseudomonas syringae phylogenetic group.</title>
        <authorList>
            <person name="Busquets A."/>
            <person name="Gomila M."/>
            <person name="Beiki F."/>
            <person name="Mulet M."/>
            <person name="Rahimian H."/>
            <person name="Garcia-Valdes E."/>
            <person name="Lalucat J."/>
        </authorList>
    </citation>
    <scope>NUCLEOTIDE SEQUENCE [LARGE SCALE GENOMIC DNA]</scope>
    <source>
        <strain evidence="1 2">FBF102</strain>
    </source>
</reference>
<comment type="caution">
    <text evidence="1">The sequence shown here is derived from an EMBL/GenBank/DDBJ whole genome shotgun (WGS) entry which is preliminary data.</text>
</comment>
<name>A0A1Y3P9V2_9PSED</name>
<keyword evidence="2" id="KW-1185">Reference proteome</keyword>
<proteinExistence type="predicted"/>
<protein>
    <submittedName>
        <fullName evidence="1">Uncharacterized protein</fullName>
    </submittedName>
</protein>
<dbReference type="EMBL" id="LOHF01000002">
    <property type="protein sequence ID" value="OUM75482.1"/>
    <property type="molecule type" value="Genomic_DNA"/>
</dbReference>
<sequence>MGAITRATIQTAGDFVGADKHREAAIAIHLIHRYRSLAVLVSSYRKKSPDSEGRVLFEEKLTCLLP</sequence>
<evidence type="ECO:0000313" key="1">
    <source>
        <dbReference type="EMBL" id="OUM75482.1"/>
    </source>
</evidence>
<organism evidence="1 2">
    <name type="scientific">Pseudomonas caspiana</name>
    <dbReference type="NCBI Taxonomy" id="1451454"/>
    <lineage>
        <taxon>Bacteria</taxon>
        <taxon>Pseudomonadati</taxon>
        <taxon>Pseudomonadota</taxon>
        <taxon>Gammaproteobacteria</taxon>
        <taxon>Pseudomonadales</taxon>
        <taxon>Pseudomonadaceae</taxon>
        <taxon>Pseudomonas</taxon>
    </lineage>
</organism>
<gene>
    <name evidence="1" type="ORF">AUC60_04580</name>
</gene>
<dbReference type="Proteomes" id="UP000195440">
    <property type="component" value="Unassembled WGS sequence"/>
</dbReference>
<dbReference type="AlphaFoldDB" id="A0A1Y3P9V2"/>
<evidence type="ECO:0000313" key="2">
    <source>
        <dbReference type="Proteomes" id="UP000195440"/>
    </source>
</evidence>